<sequence length="46" mass="5334">MHCKKIYLDSDSSAQHALLRSPNKVIHVFRKALNKIYNFGSQTFLI</sequence>
<proteinExistence type="predicted"/>
<organism evidence="1">
    <name type="scientific">Arundo donax</name>
    <name type="common">Giant reed</name>
    <name type="synonym">Donax arundinaceus</name>
    <dbReference type="NCBI Taxonomy" id="35708"/>
    <lineage>
        <taxon>Eukaryota</taxon>
        <taxon>Viridiplantae</taxon>
        <taxon>Streptophyta</taxon>
        <taxon>Embryophyta</taxon>
        <taxon>Tracheophyta</taxon>
        <taxon>Spermatophyta</taxon>
        <taxon>Magnoliopsida</taxon>
        <taxon>Liliopsida</taxon>
        <taxon>Poales</taxon>
        <taxon>Poaceae</taxon>
        <taxon>PACMAD clade</taxon>
        <taxon>Arundinoideae</taxon>
        <taxon>Arundineae</taxon>
        <taxon>Arundo</taxon>
    </lineage>
</organism>
<dbReference type="AlphaFoldDB" id="A0A0A9E2V1"/>
<name>A0A0A9E2V1_ARUDO</name>
<reference evidence="1" key="1">
    <citation type="submission" date="2014-09" db="EMBL/GenBank/DDBJ databases">
        <authorList>
            <person name="Magalhaes I.L.F."/>
            <person name="Oliveira U."/>
            <person name="Santos F.R."/>
            <person name="Vidigal T.H.D.A."/>
            <person name="Brescovit A.D."/>
            <person name="Santos A.J."/>
        </authorList>
    </citation>
    <scope>NUCLEOTIDE SEQUENCE</scope>
    <source>
        <tissue evidence="1">Shoot tissue taken approximately 20 cm above the soil surface</tissue>
    </source>
</reference>
<dbReference type="EMBL" id="GBRH01205680">
    <property type="protein sequence ID" value="JAD92215.1"/>
    <property type="molecule type" value="Transcribed_RNA"/>
</dbReference>
<reference evidence="1" key="2">
    <citation type="journal article" date="2015" name="Data Brief">
        <title>Shoot transcriptome of the giant reed, Arundo donax.</title>
        <authorList>
            <person name="Barrero R.A."/>
            <person name="Guerrero F.D."/>
            <person name="Moolhuijzen P."/>
            <person name="Goolsby J.A."/>
            <person name="Tidwell J."/>
            <person name="Bellgard S.E."/>
            <person name="Bellgard M.I."/>
        </authorList>
    </citation>
    <scope>NUCLEOTIDE SEQUENCE</scope>
    <source>
        <tissue evidence="1">Shoot tissue taken approximately 20 cm above the soil surface</tissue>
    </source>
</reference>
<evidence type="ECO:0000313" key="1">
    <source>
        <dbReference type="EMBL" id="JAD92215.1"/>
    </source>
</evidence>
<accession>A0A0A9E2V1</accession>
<protein>
    <submittedName>
        <fullName evidence="1">Uncharacterized protein</fullName>
    </submittedName>
</protein>